<gene>
    <name evidence="1" type="ORF">Q31b_30490</name>
</gene>
<dbReference type="OrthoDB" id="289161at2"/>
<name>A0A5C6DYA0_9BACT</name>
<comment type="caution">
    <text evidence="1">The sequence shown here is derived from an EMBL/GenBank/DDBJ whole genome shotgun (WGS) entry which is preliminary data.</text>
</comment>
<reference evidence="1 2" key="1">
    <citation type="submission" date="2019-02" db="EMBL/GenBank/DDBJ databases">
        <title>Deep-cultivation of Planctomycetes and their phenomic and genomic characterization uncovers novel biology.</title>
        <authorList>
            <person name="Wiegand S."/>
            <person name="Jogler M."/>
            <person name="Boedeker C."/>
            <person name="Pinto D."/>
            <person name="Vollmers J."/>
            <person name="Rivas-Marin E."/>
            <person name="Kohn T."/>
            <person name="Peeters S.H."/>
            <person name="Heuer A."/>
            <person name="Rast P."/>
            <person name="Oberbeckmann S."/>
            <person name="Bunk B."/>
            <person name="Jeske O."/>
            <person name="Meyerdierks A."/>
            <person name="Storesund J.E."/>
            <person name="Kallscheuer N."/>
            <person name="Luecker S."/>
            <person name="Lage O.M."/>
            <person name="Pohl T."/>
            <person name="Merkel B.J."/>
            <person name="Hornburger P."/>
            <person name="Mueller R.-W."/>
            <person name="Bruemmer F."/>
            <person name="Labrenz M."/>
            <person name="Spormann A.M."/>
            <person name="Op Den Camp H."/>
            <person name="Overmann J."/>
            <person name="Amann R."/>
            <person name="Jetten M.S.M."/>
            <person name="Mascher T."/>
            <person name="Medema M.H."/>
            <person name="Devos D.P."/>
            <person name="Kaster A.-K."/>
            <person name="Ovreas L."/>
            <person name="Rohde M."/>
            <person name="Galperin M.Y."/>
            <person name="Jogler C."/>
        </authorList>
    </citation>
    <scope>NUCLEOTIDE SEQUENCE [LARGE SCALE GENOMIC DNA]</scope>
    <source>
        <strain evidence="1 2">Q31b</strain>
    </source>
</reference>
<dbReference type="RefSeq" id="WP_146600381.1">
    <property type="nucleotide sequence ID" value="NZ_SJPY01000004.1"/>
</dbReference>
<proteinExistence type="predicted"/>
<dbReference type="AlphaFoldDB" id="A0A5C6DYA0"/>
<keyword evidence="2" id="KW-1185">Reference proteome</keyword>
<protein>
    <submittedName>
        <fullName evidence="1">Uncharacterized protein</fullName>
    </submittedName>
</protein>
<evidence type="ECO:0000313" key="2">
    <source>
        <dbReference type="Proteomes" id="UP000315471"/>
    </source>
</evidence>
<accession>A0A5C6DYA0</accession>
<dbReference type="Proteomes" id="UP000315471">
    <property type="component" value="Unassembled WGS sequence"/>
</dbReference>
<evidence type="ECO:0000313" key="1">
    <source>
        <dbReference type="EMBL" id="TWU41598.1"/>
    </source>
</evidence>
<dbReference type="EMBL" id="SJPY01000004">
    <property type="protein sequence ID" value="TWU41598.1"/>
    <property type="molecule type" value="Genomic_DNA"/>
</dbReference>
<sequence>MLTATYNENVSDIITMPQNETMEANLVSDIEVSRRVLAIRSKWSVSERIRRREEANKRFGDLMDALGCGEAA</sequence>
<organism evidence="1 2">
    <name type="scientific">Novipirellula aureliae</name>
    <dbReference type="NCBI Taxonomy" id="2527966"/>
    <lineage>
        <taxon>Bacteria</taxon>
        <taxon>Pseudomonadati</taxon>
        <taxon>Planctomycetota</taxon>
        <taxon>Planctomycetia</taxon>
        <taxon>Pirellulales</taxon>
        <taxon>Pirellulaceae</taxon>
        <taxon>Novipirellula</taxon>
    </lineage>
</organism>